<dbReference type="OrthoDB" id="5291502at2"/>
<dbReference type="EMBL" id="AVQI01000080">
    <property type="protein sequence ID" value="ERJ98566.1"/>
    <property type="molecule type" value="Genomic_DNA"/>
</dbReference>
<keyword evidence="7 10" id="KW-0067">ATP-binding</keyword>
<dbReference type="Proteomes" id="UP000016412">
    <property type="component" value="Unassembled WGS sequence"/>
</dbReference>
<organism evidence="11 13">
    <name type="scientific">Treponema socranskii subsp. socranskii VPI DR56BR1116 = ATCC 35536</name>
    <dbReference type="NCBI Taxonomy" id="1125725"/>
    <lineage>
        <taxon>Bacteria</taxon>
        <taxon>Pseudomonadati</taxon>
        <taxon>Spirochaetota</taxon>
        <taxon>Spirochaetia</taxon>
        <taxon>Spirochaetales</taxon>
        <taxon>Treponemataceae</taxon>
        <taxon>Treponema</taxon>
    </lineage>
</organism>
<keyword evidence="14" id="KW-1185">Reference proteome</keyword>
<dbReference type="SUPFAM" id="SSF52540">
    <property type="entry name" value="P-loop containing nucleoside triphosphate hydrolases"/>
    <property type="match status" value="1"/>
</dbReference>
<evidence type="ECO:0000256" key="10">
    <source>
        <dbReference type="HAMAP-Rule" id="MF_00239"/>
    </source>
</evidence>
<evidence type="ECO:0000256" key="1">
    <source>
        <dbReference type="ARBA" id="ARBA00004496"/>
    </source>
</evidence>
<evidence type="ECO:0000256" key="5">
    <source>
        <dbReference type="ARBA" id="ARBA00022741"/>
    </source>
</evidence>
<evidence type="ECO:0000256" key="3">
    <source>
        <dbReference type="ARBA" id="ARBA00022490"/>
    </source>
</evidence>
<keyword evidence="3 10" id="KW-0963">Cytoplasm</keyword>
<dbReference type="InterPro" id="IPR011892">
    <property type="entry name" value="Cyt_kin_arch"/>
</dbReference>
<evidence type="ECO:0000313" key="11">
    <source>
        <dbReference type="EMBL" id="ERF59586.1"/>
    </source>
</evidence>
<comment type="catalytic activity">
    <reaction evidence="8 10">
        <text>dCMP + ATP = dCDP + ADP</text>
        <dbReference type="Rhea" id="RHEA:25094"/>
        <dbReference type="ChEBI" id="CHEBI:30616"/>
        <dbReference type="ChEBI" id="CHEBI:57566"/>
        <dbReference type="ChEBI" id="CHEBI:58593"/>
        <dbReference type="ChEBI" id="CHEBI:456216"/>
        <dbReference type="EC" id="2.7.4.25"/>
    </reaction>
</comment>
<dbReference type="NCBIfam" id="TIGR02173">
    <property type="entry name" value="cyt_kin_arch"/>
    <property type="match status" value="1"/>
</dbReference>
<evidence type="ECO:0000256" key="2">
    <source>
        <dbReference type="ARBA" id="ARBA00011005"/>
    </source>
</evidence>
<dbReference type="Gene3D" id="3.40.50.300">
    <property type="entry name" value="P-loop containing nucleotide triphosphate hydrolases"/>
    <property type="match status" value="1"/>
</dbReference>
<dbReference type="PATRIC" id="fig|1125725.3.peg.2503"/>
<dbReference type="Proteomes" id="UP000016646">
    <property type="component" value="Unassembled WGS sequence"/>
</dbReference>
<keyword evidence="4 10" id="KW-0808">Transferase</keyword>
<evidence type="ECO:0000256" key="8">
    <source>
        <dbReference type="ARBA" id="ARBA00047615"/>
    </source>
</evidence>
<dbReference type="HAMAP" id="MF_00239">
    <property type="entry name" value="Cytidyl_kinase_type2"/>
    <property type="match status" value="1"/>
</dbReference>
<evidence type="ECO:0000256" key="6">
    <source>
        <dbReference type="ARBA" id="ARBA00022777"/>
    </source>
</evidence>
<dbReference type="InterPro" id="IPR011994">
    <property type="entry name" value="Cytidylate_kinase_dom"/>
</dbReference>
<dbReference type="STRING" id="1125725.HMPREF1325_1748"/>
<comment type="similarity">
    <text evidence="2 10">Belongs to the cytidylate kinase family. Type 2 subfamily.</text>
</comment>
<proteinExistence type="inferred from homology"/>
<dbReference type="EMBL" id="AUZJ01000066">
    <property type="protein sequence ID" value="ERF59586.1"/>
    <property type="molecule type" value="Genomic_DNA"/>
</dbReference>
<evidence type="ECO:0000313" key="14">
    <source>
        <dbReference type="Proteomes" id="UP000016646"/>
    </source>
</evidence>
<dbReference type="AlphaFoldDB" id="U2KJB2"/>
<feature type="binding site" evidence="10">
    <location>
        <begin position="18"/>
        <end position="26"/>
    </location>
    <ligand>
        <name>ATP</name>
        <dbReference type="ChEBI" id="CHEBI:30616"/>
    </ligand>
</feature>
<dbReference type="GO" id="GO:0006220">
    <property type="term" value="P:pyrimidine nucleotide metabolic process"/>
    <property type="evidence" value="ECO:0007669"/>
    <property type="project" value="UniProtKB-UniRule"/>
</dbReference>
<protein>
    <recommendedName>
        <fullName evidence="10">Cytidylate kinase</fullName>
        <shortName evidence="10">CK</shortName>
        <ecNumber evidence="10">2.7.4.25</ecNumber>
    </recommendedName>
    <alternativeName>
        <fullName evidence="10">Cytidine monophosphate kinase</fullName>
        <shortName evidence="10">CMP kinase</shortName>
    </alternativeName>
</protein>
<comment type="catalytic activity">
    <reaction evidence="9 10">
        <text>CMP + ATP = CDP + ADP</text>
        <dbReference type="Rhea" id="RHEA:11600"/>
        <dbReference type="ChEBI" id="CHEBI:30616"/>
        <dbReference type="ChEBI" id="CHEBI:58069"/>
        <dbReference type="ChEBI" id="CHEBI:60377"/>
        <dbReference type="ChEBI" id="CHEBI:456216"/>
        <dbReference type="EC" id="2.7.4.25"/>
    </reaction>
</comment>
<accession>U2KJB2</accession>
<dbReference type="InterPro" id="IPR027417">
    <property type="entry name" value="P-loop_NTPase"/>
</dbReference>
<comment type="subcellular location">
    <subcellularLocation>
        <location evidence="1 10">Cytoplasm</location>
    </subcellularLocation>
</comment>
<gene>
    <name evidence="10" type="primary">cmk</name>
    <name evidence="12" type="ORF">HMPREF0860_0339</name>
    <name evidence="11" type="ORF">HMPREF1325_1748</name>
</gene>
<dbReference type="Pfam" id="PF13189">
    <property type="entry name" value="Cytidylate_kin2"/>
    <property type="match status" value="1"/>
</dbReference>
<keyword evidence="5 10" id="KW-0547">Nucleotide-binding</keyword>
<dbReference type="eggNOG" id="COG1102">
    <property type="taxonomic scope" value="Bacteria"/>
</dbReference>
<reference evidence="13 14" key="1">
    <citation type="submission" date="2013-08" db="EMBL/GenBank/DDBJ databases">
        <authorList>
            <person name="Durkin A.S."/>
            <person name="Haft D.R."/>
            <person name="McCorrison J."/>
            <person name="Torralba M."/>
            <person name="Gillis M."/>
            <person name="Haft D.H."/>
            <person name="Methe B."/>
            <person name="Sutton G."/>
            <person name="Nelson K.E."/>
        </authorList>
    </citation>
    <scope>NUCLEOTIDE SEQUENCE [LARGE SCALE GENOMIC DNA]</scope>
    <source>
        <strain evidence="12 14">ATCC 35536</strain>
        <strain evidence="11 13">VPI DR56BR1116</strain>
    </source>
</reference>
<dbReference type="CDD" id="cd02020">
    <property type="entry name" value="CMPK"/>
    <property type="match status" value="1"/>
</dbReference>
<dbReference type="GO" id="GO:0036431">
    <property type="term" value="F:dCMP kinase activity"/>
    <property type="evidence" value="ECO:0007669"/>
    <property type="project" value="InterPro"/>
</dbReference>
<evidence type="ECO:0000313" key="13">
    <source>
        <dbReference type="Proteomes" id="UP000016412"/>
    </source>
</evidence>
<name>U2KJB2_TRESO</name>
<evidence type="ECO:0000256" key="4">
    <source>
        <dbReference type="ARBA" id="ARBA00022679"/>
    </source>
</evidence>
<evidence type="ECO:0000256" key="9">
    <source>
        <dbReference type="ARBA" id="ARBA00048478"/>
    </source>
</evidence>
<comment type="caution">
    <text evidence="11">The sequence shown here is derived from an EMBL/GenBank/DDBJ whole genome shotgun (WGS) entry which is preliminary data.</text>
</comment>
<dbReference type="RefSeq" id="WP_021331475.1">
    <property type="nucleotide sequence ID" value="NZ_AUZJ01000066.1"/>
</dbReference>
<evidence type="ECO:0000256" key="7">
    <source>
        <dbReference type="ARBA" id="ARBA00022840"/>
    </source>
</evidence>
<dbReference type="EC" id="2.7.4.25" evidence="10"/>
<dbReference type="GO" id="GO:0005524">
    <property type="term" value="F:ATP binding"/>
    <property type="evidence" value="ECO:0007669"/>
    <property type="project" value="UniProtKB-UniRule"/>
</dbReference>
<sequence>MARYKIKDGRELRIAVSGKSGCGNTTVSSLLARSLGIKLVNYTFRQLAEERGLTLEQVIENAKNDDGYDRYIDTHQVELAEKESCVLGSRLAIWMLEKADIKVYLKASDLARSRRIFKREGGDLQSIADFTAMRDREDTKRYKKIYGIDNDAYEKVADIVIDTECKTPEEIADDILLELASRGFVEKVG</sequence>
<keyword evidence="6 10" id="KW-0418">Kinase</keyword>
<dbReference type="GO" id="GO:0005737">
    <property type="term" value="C:cytoplasm"/>
    <property type="evidence" value="ECO:0007669"/>
    <property type="project" value="UniProtKB-SubCell"/>
</dbReference>
<evidence type="ECO:0000313" key="12">
    <source>
        <dbReference type="EMBL" id="ERJ98566.1"/>
    </source>
</evidence>